<evidence type="ECO:0000313" key="1">
    <source>
        <dbReference type="EMBL" id="KAG0593035.1"/>
    </source>
</evidence>
<comment type="caution">
    <text evidence="1">The sequence shown here is derived from an EMBL/GenBank/DDBJ whole genome shotgun (WGS) entry which is preliminary data.</text>
</comment>
<name>A0A8T0JC44_CERPU</name>
<dbReference type="AlphaFoldDB" id="A0A8T0JC44"/>
<evidence type="ECO:0000313" key="2">
    <source>
        <dbReference type="Proteomes" id="UP000822688"/>
    </source>
</evidence>
<keyword evidence="2" id="KW-1185">Reference proteome</keyword>
<accession>A0A8T0JC44</accession>
<reference evidence="1" key="1">
    <citation type="submission" date="2020-06" db="EMBL/GenBank/DDBJ databases">
        <title>WGS assembly of Ceratodon purpureus strain R40.</title>
        <authorList>
            <person name="Carey S.B."/>
            <person name="Jenkins J."/>
            <person name="Shu S."/>
            <person name="Lovell J.T."/>
            <person name="Sreedasyam A."/>
            <person name="Maumus F."/>
            <person name="Tiley G.P."/>
            <person name="Fernandez-Pozo N."/>
            <person name="Barry K."/>
            <person name="Chen C."/>
            <person name="Wang M."/>
            <person name="Lipzen A."/>
            <person name="Daum C."/>
            <person name="Saski C.A."/>
            <person name="Payton A.C."/>
            <person name="Mcbreen J.C."/>
            <person name="Conrad R.E."/>
            <person name="Kollar L.M."/>
            <person name="Olsson S."/>
            <person name="Huttunen S."/>
            <person name="Landis J.B."/>
            <person name="Wickett N.J."/>
            <person name="Johnson M.G."/>
            <person name="Rensing S.A."/>
            <person name="Grimwood J."/>
            <person name="Schmutz J."/>
            <person name="Mcdaniel S.F."/>
        </authorList>
    </citation>
    <scope>NUCLEOTIDE SEQUENCE</scope>
    <source>
        <strain evidence="1">R40</strain>
    </source>
</reference>
<sequence>MWPLCDAQSRGLQHEGFEVVYRVMACRECLVCDTLIKFLGRSIKAKNCLFSEAKAIYLLGNKSGSSSWLEILFRFLLCFDQDVDVFVHRFLGEE</sequence>
<dbReference type="Proteomes" id="UP000822688">
    <property type="component" value="Chromosome 1"/>
</dbReference>
<organism evidence="1 2">
    <name type="scientific">Ceratodon purpureus</name>
    <name type="common">Fire moss</name>
    <name type="synonym">Dicranum purpureum</name>
    <dbReference type="NCBI Taxonomy" id="3225"/>
    <lineage>
        <taxon>Eukaryota</taxon>
        <taxon>Viridiplantae</taxon>
        <taxon>Streptophyta</taxon>
        <taxon>Embryophyta</taxon>
        <taxon>Bryophyta</taxon>
        <taxon>Bryophytina</taxon>
        <taxon>Bryopsida</taxon>
        <taxon>Dicranidae</taxon>
        <taxon>Pseudoditrichales</taxon>
        <taxon>Ditrichaceae</taxon>
        <taxon>Ceratodon</taxon>
    </lineage>
</organism>
<proteinExistence type="predicted"/>
<protein>
    <submittedName>
        <fullName evidence="1">Uncharacterized protein</fullName>
    </submittedName>
</protein>
<dbReference type="EMBL" id="CM026421">
    <property type="protein sequence ID" value="KAG0593035.1"/>
    <property type="molecule type" value="Genomic_DNA"/>
</dbReference>
<gene>
    <name evidence="1" type="ORF">KC19_1G300300</name>
</gene>